<dbReference type="HOGENOM" id="CLU_065913_0_0_6"/>
<dbReference type="STRING" id="1085623.GNIT_1118"/>
<dbReference type="AlphaFoldDB" id="G4QG83"/>
<keyword evidence="2" id="KW-1185">Reference proteome</keyword>
<accession>G4QG83</accession>
<dbReference type="InterPro" id="IPR010775">
    <property type="entry name" value="DUF1365"/>
</dbReference>
<dbReference type="RefSeq" id="WP_014108124.1">
    <property type="nucleotide sequence ID" value="NC_016041.1"/>
</dbReference>
<reference evidence="1 2" key="1">
    <citation type="journal article" date="2011" name="J. Bacteriol.">
        <title>Complete genome sequence of seawater bacterium Glaciecola nitratireducens FR1064T.</title>
        <authorList>
            <person name="Bian F."/>
            <person name="Qin Q.L."/>
            <person name="Xie B.B."/>
            <person name="Shu Y.L."/>
            <person name="Zhang X.Y."/>
            <person name="Yu Y."/>
            <person name="Chen B."/>
            <person name="Chen X.L."/>
            <person name="Zhou B.C."/>
            <person name="Zhang Y.Z."/>
        </authorList>
    </citation>
    <scope>NUCLEOTIDE SEQUENCE [LARGE SCALE GENOMIC DNA]</scope>
    <source>
        <strain evidence="2">JCM 12485 / KCTC 12276 / FR1064</strain>
    </source>
</reference>
<organism evidence="1 2">
    <name type="scientific">Glaciecola nitratireducens (strain JCM 12485 / KCTC 12276 / FR1064)</name>
    <dbReference type="NCBI Taxonomy" id="1085623"/>
    <lineage>
        <taxon>Bacteria</taxon>
        <taxon>Pseudomonadati</taxon>
        <taxon>Pseudomonadota</taxon>
        <taxon>Gammaproteobacteria</taxon>
        <taxon>Alteromonadales</taxon>
        <taxon>Alteromonadaceae</taxon>
        <taxon>Brumicola</taxon>
    </lineage>
</organism>
<protein>
    <recommendedName>
        <fullName evidence="3">Plasmid partition ParA protein</fullName>
    </recommendedName>
</protein>
<dbReference type="PANTHER" id="PTHR33973:SF4">
    <property type="entry name" value="OS07G0153300 PROTEIN"/>
    <property type="match status" value="1"/>
</dbReference>
<dbReference type="eggNOG" id="COG3496">
    <property type="taxonomic scope" value="Bacteria"/>
</dbReference>
<dbReference type="EMBL" id="CP003060">
    <property type="protein sequence ID" value="AEP29250.1"/>
    <property type="molecule type" value="Genomic_DNA"/>
</dbReference>
<evidence type="ECO:0000313" key="2">
    <source>
        <dbReference type="Proteomes" id="UP000009282"/>
    </source>
</evidence>
<dbReference type="Pfam" id="PF07103">
    <property type="entry name" value="DUF1365"/>
    <property type="match status" value="1"/>
</dbReference>
<evidence type="ECO:0008006" key="3">
    <source>
        <dbReference type="Google" id="ProtNLM"/>
    </source>
</evidence>
<dbReference type="PANTHER" id="PTHR33973">
    <property type="entry name" value="OS07G0153300 PROTEIN"/>
    <property type="match status" value="1"/>
</dbReference>
<dbReference type="KEGG" id="gni:GNIT_1118"/>
<sequence>MSLQKSNTSIQRQTESALYTGVVHHQRFVPKVHRFNYKIYLYWLKLSEIEQLDTDVKGFSNKSNGFSPVKFLRKDYLGDPAKKLESSVIARMSELNGSKLSGDVYFLGQVRTFGWYFSPVNFYYLRNSEGKYTHMLAEVSNTPWNKRHHYLVDLAKQEDCDKEFHVSPFNPMDMTYQWKIKQPNENLRLHLSCIKHEKHFEAALNMQRQPLTTKTLRGALLSIPSMTLKTVAGIYWQAIKLFFKRVPIYMHP</sequence>
<evidence type="ECO:0000313" key="1">
    <source>
        <dbReference type="EMBL" id="AEP29250.1"/>
    </source>
</evidence>
<dbReference type="Proteomes" id="UP000009282">
    <property type="component" value="Chromosome"/>
</dbReference>
<proteinExistence type="predicted"/>
<dbReference type="OrthoDB" id="9778801at2"/>
<gene>
    <name evidence="1" type="ordered locus">GNIT_1118</name>
</gene>
<name>G4QG83_GLANF</name>